<proteinExistence type="predicted"/>
<dbReference type="EMBL" id="GGEC01017275">
    <property type="protein sequence ID" value="MBW97758.1"/>
    <property type="molecule type" value="Transcribed_RNA"/>
</dbReference>
<dbReference type="AlphaFoldDB" id="A0A2P2JWA7"/>
<dbReference type="EMBL" id="GGEC01017274">
    <property type="protein sequence ID" value="MBW97757.1"/>
    <property type="molecule type" value="Transcribed_RNA"/>
</dbReference>
<reference evidence="1" key="1">
    <citation type="submission" date="2018-02" db="EMBL/GenBank/DDBJ databases">
        <title>Rhizophora mucronata_Transcriptome.</title>
        <authorList>
            <person name="Meera S.P."/>
            <person name="Sreeshan A."/>
            <person name="Augustine A."/>
        </authorList>
    </citation>
    <scope>NUCLEOTIDE SEQUENCE</scope>
    <source>
        <tissue evidence="1">Leaf</tissue>
    </source>
</reference>
<name>A0A2P2JWA7_RHIMU</name>
<protein>
    <submittedName>
        <fullName evidence="1">Uncharacterized protein</fullName>
    </submittedName>
</protein>
<accession>A0A2P2JWA7</accession>
<evidence type="ECO:0000313" key="1">
    <source>
        <dbReference type="EMBL" id="MBW97758.1"/>
    </source>
</evidence>
<organism evidence="1">
    <name type="scientific">Rhizophora mucronata</name>
    <name type="common">Asiatic mangrove</name>
    <dbReference type="NCBI Taxonomy" id="61149"/>
    <lineage>
        <taxon>Eukaryota</taxon>
        <taxon>Viridiplantae</taxon>
        <taxon>Streptophyta</taxon>
        <taxon>Embryophyta</taxon>
        <taxon>Tracheophyta</taxon>
        <taxon>Spermatophyta</taxon>
        <taxon>Magnoliopsida</taxon>
        <taxon>eudicotyledons</taxon>
        <taxon>Gunneridae</taxon>
        <taxon>Pentapetalae</taxon>
        <taxon>rosids</taxon>
        <taxon>fabids</taxon>
        <taxon>Malpighiales</taxon>
        <taxon>Rhizophoraceae</taxon>
        <taxon>Rhizophora</taxon>
    </lineage>
</organism>
<dbReference type="EMBL" id="GGEC01017277">
    <property type="protein sequence ID" value="MBW97760.1"/>
    <property type="molecule type" value="Transcribed_RNA"/>
</dbReference>
<sequence>MHFYRKHLSIVWCRLFKRSPNVPLLNLPTQALKTALWSTSTSDLAKLHHSRESEIQIHYLTFKNDVAENVKKKIHQQHKTNILIWDLKMLDLFQRMYHSSILQSLSPL</sequence>